<comment type="caution">
    <text evidence="1">The sequence shown here is derived from an EMBL/GenBank/DDBJ whole genome shotgun (WGS) entry which is preliminary data.</text>
</comment>
<reference evidence="1 2" key="1">
    <citation type="submission" date="2014-06" db="EMBL/GenBank/DDBJ databases">
        <title>Draft genome sequence of iron oxidizing acidophile Leptospirillum ferriphilum DSM14647.</title>
        <authorList>
            <person name="Cardenas J.P."/>
            <person name="Lazcano M."/>
            <person name="Ossandon F.J."/>
            <person name="Corbett M."/>
            <person name="Holmes D.S."/>
            <person name="Watkin E."/>
        </authorList>
    </citation>
    <scope>NUCLEOTIDE SEQUENCE [LARGE SCALE GENOMIC DNA]</scope>
    <source>
        <strain evidence="1 2">DSM 14647</strain>
    </source>
</reference>
<proteinExistence type="predicted"/>
<accession>A0A094X4T4</accession>
<organism evidence="1 2">
    <name type="scientific">Leptospirillum ferriphilum</name>
    <dbReference type="NCBI Taxonomy" id="178606"/>
    <lineage>
        <taxon>Bacteria</taxon>
        <taxon>Pseudomonadati</taxon>
        <taxon>Nitrospirota</taxon>
        <taxon>Nitrospiria</taxon>
        <taxon>Nitrospirales</taxon>
        <taxon>Nitrospiraceae</taxon>
        <taxon>Leptospirillum</taxon>
    </lineage>
</organism>
<dbReference type="PATRIC" id="fig|178606.4.peg.1771"/>
<gene>
    <name evidence="1" type="ORF">LptCag_0172</name>
</gene>
<name>A0A094X4T4_9BACT</name>
<evidence type="ECO:0000313" key="1">
    <source>
        <dbReference type="EMBL" id="KGA93559.1"/>
    </source>
</evidence>
<dbReference type="EMBL" id="JPGK01000006">
    <property type="protein sequence ID" value="KGA93559.1"/>
    <property type="molecule type" value="Genomic_DNA"/>
</dbReference>
<dbReference type="AlphaFoldDB" id="A0A094X4T4"/>
<sequence length="77" mass="8662">MQGERNFRIPAENNDTVLMSSSPRRCARRQGGIVFSRSGIIMKPIGREINSGHFLPITAFCGKKLSLFLLDSSWRHA</sequence>
<evidence type="ECO:0000313" key="2">
    <source>
        <dbReference type="Proteomes" id="UP000029452"/>
    </source>
</evidence>
<dbReference type="Proteomes" id="UP000029452">
    <property type="component" value="Unassembled WGS sequence"/>
</dbReference>
<protein>
    <submittedName>
        <fullName evidence="1">Uncharacterized protein</fullName>
    </submittedName>
</protein>